<evidence type="ECO:0000313" key="2">
    <source>
        <dbReference type="EMBL" id="RKT49205.1"/>
    </source>
</evidence>
<protein>
    <submittedName>
        <fullName evidence="2">RHS repeat-associated protein</fullName>
    </submittedName>
</protein>
<comment type="caution">
    <text evidence="2">The sequence shown here is derived from an EMBL/GenBank/DDBJ whole genome shotgun (WGS) entry which is preliminary data.</text>
</comment>
<accession>A0A495VLD7</accession>
<dbReference type="EMBL" id="RBXN01000017">
    <property type="protein sequence ID" value="RKT49205.1"/>
    <property type="molecule type" value="Genomic_DNA"/>
</dbReference>
<name>A0A495VLD7_9BACT</name>
<reference evidence="2 3" key="1">
    <citation type="submission" date="2018-10" db="EMBL/GenBank/DDBJ databases">
        <title>Genomic Encyclopedia of Archaeal and Bacterial Type Strains, Phase II (KMG-II): from individual species to whole genera.</title>
        <authorList>
            <person name="Goeker M."/>
        </authorList>
    </citation>
    <scope>NUCLEOTIDE SEQUENCE [LARGE SCALE GENOMIC DNA]</scope>
    <source>
        <strain evidence="2 3">NSB1</strain>
    </source>
</reference>
<dbReference type="Pfam" id="PF15649">
    <property type="entry name" value="Tox-REase-7"/>
    <property type="match status" value="1"/>
</dbReference>
<dbReference type="AlphaFoldDB" id="A0A495VLD7"/>
<evidence type="ECO:0000313" key="3">
    <source>
        <dbReference type="Proteomes" id="UP000269493"/>
    </source>
</evidence>
<proteinExistence type="predicted"/>
<gene>
    <name evidence="2" type="ORF">BC742_2780</name>
</gene>
<sequence>GKELITEHGLNRYDSKARIQDFQIPGFTTLDPLCENYYGISPYAYCAGNPVRYIDSTGRWIESLWDVASLTIGAKSFVENVRQGNVKASVVDGLGMLVDLGAVILPGVPGGAGVAIKTGRTADKTAETLKAMERGRQSEKRVLQEMRATKNTKREMTTLETGEDITVILNIVTPKNIMEIKDVKIVNNTKQIRGERQVAKDTGKEFKIITGEKTHVSGNIPEREIIRRKDLGPQKK</sequence>
<dbReference type="Proteomes" id="UP000269493">
    <property type="component" value="Unassembled WGS sequence"/>
</dbReference>
<dbReference type="InterPro" id="IPR028903">
    <property type="entry name" value="Tox-REase-7_dom"/>
</dbReference>
<dbReference type="RefSeq" id="WP_244925473.1">
    <property type="nucleotide sequence ID" value="NZ_RBXN01000017.1"/>
</dbReference>
<feature type="domain" description="Tox-REase-7" evidence="1">
    <location>
        <begin position="173"/>
        <end position="219"/>
    </location>
</feature>
<evidence type="ECO:0000259" key="1">
    <source>
        <dbReference type="Pfam" id="PF15649"/>
    </source>
</evidence>
<dbReference type="InterPro" id="IPR022385">
    <property type="entry name" value="Rhs_assc_core"/>
</dbReference>
<dbReference type="NCBIfam" id="TIGR03696">
    <property type="entry name" value="Rhs_assc_core"/>
    <property type="match status" value="1"/>
</dbReference>
<organism evidence="2 3">
    <name type="scientific">Coprobacter fastidiosus NSB1 = JCM 33896</name>
    <dbReference type="NCBI Taxonomy" id="1349822"/>
    <lineage>
        <taxon>Bacteria</taxon>
        <taxon>Pseudomonadati</taxon>
        <taxon>Bacteroidota</taxon>
        <taxon>Bacteroidia</taxon>
        <taxon>Bacteroidales</taxon>
        <taxon>Barnesiellaceae</taxon>
        <taxon>Coprobacter</taxon>
    </lineage>
</organism>
<keyword evidence="3" id="KW-1185">Reference proteome</keyword>
<feature type="non-terminal residue" evidence="2">
    <location>
        <position position="1"/>
    </location>
</feature>
<dbReference type="Gene3D" id="2.180.10.10">
    <property type="entry name" value="RHS repeat-associated core"/>
    <property type="match status" value="1"/>
</dbReference>